<comment type="caution">
    <text evidence="2">The sequence shown here is derived from an EMBL/GenBank/DDBJ whole genome shotgun (WGS) entry which is preliminary data.</text>
</comment>
<dbReference type="PANTHER" id="PTHR37909:SF1">
    <property type="entry name" value="S-ADENOSYL-L-METHIONINE-DEPENDENT METHYLTRANSFERASES SUPERFAMILY PROTEIN"/>
    <property type="match status" value="1"/>
</dbReference>
<dbReference type="SUPFAM" id="SSF53335">
    <property type="entry name" value="S-adenosyl-L-methionine-dependent methyltransferases"/>
    <property type="match status" value="1"/>
</dbReference>
<evidence type="ECO:0000256" key="1">
    <source>
        <dbReference type="SAM" id="MobiDB-lite"/>
    </source>
</evidence>
<keyword evidence="4" id="KW-1185">Reference proteome</keyword>
<name>A0A4D8XWQ8_SALSN</name>
<sequence>MSAADKESQLPSPPPYHGHSRQRSQFRKVSSVIYNTLSQPRAYITLLILTFTAGYLSHSQVVQPLLSEDIGDLAEHNTFPTRCADPVASSATRQTLLDHVHGGVSPWDGFPPPQVRPLLWTDWNKGWDSSADVFEHLIEQVRPRVIIEVGTFLGASATHMARLTRRMGLQTLIVCIDDFRGWPGYYDQEKSAKMLNGDSMLLFQFMYNVQKANATDSILFLPFSTNTALGGLCDWGVYGDLIEVDAAHDFHSAWMDINNAYKILRPGGVLFGHDYAWDGVRRAVHSFARLNSLRVKLDGKHWVLY</sequence>
<evidence type="ECO:0000313" key="4">
    <source>
        <dbReference type="Proteomes" id="UP000298416"/>
    </source>
</evidence>
<dbReference type="InterPro" id="IPR029063">
    <property type="entry name" value="SAM-dependent_MTases_sf"/>
</dbReference>
<reference evidence="2" key="2">
    <citation type="submission" date="2020-08" db="EMBL/GenBank/DDBJ databases">
        <title>Plant Genome Project.</title>
        <authorList>
            <person name="Zhang R.-G."/>
        </authorList>
    </citation>
    <scope>NUCLEOTIDE SEQUENCE</scope>
    <source>
        <strain evidence="2">Huo1</strain>
        <tissue evidence="2">Leaf</tissue>
    </source>
</reference>
<dbReference type="Pfam" id="PF13578">
    <property type="entry name" value="Methyltransf_24"/>
    <property type="match status" value="1"/>
</dbReference>
<organism evidence="2">
    <name type="scientific">Salvia splendens</name>
    <name type="common">Scarlet sage</name>
    <dbReference type="NCBI Taxonomy" id="180675"/>
    <lineage>
        <taxon>Eukaryota</taxon>
        <taxon>Viridiplantae</taxon>
        <taxon>Streptophyta</taxon>
        <taxon>Embryophyta</taxon>
        <taxon>Tracheophyta</taxon>
        <taxon>Spermatophyta</taxon>
        <taxon>Magnoliopsida</taxon>
        <taxon>eudicotyledons</taxon>
        <taxon>Gunneridae</taxon>
        <taxon>Pentapetalae</taxon>
        <taxon>asterids</taxon>
        <taxon>lamiids</taxon>
        <taxon>Lamiales</taxon>
        <taxon>Lamiaceae</taxon>
        <taxon>Nepetoideae</taxon>
        <taxon>Mentheae</taxon>
        <taxon>Salviinae</taxon>
        <taxon>Salvia</taxon>
        <taxon>Salvia subgen. Calosphace</taxon>
        <taxon>core Calosphace</taxon>
    </lineage>
</organism>
<evidence type="ECO:0008006" key="5">
    <source>
        <dbReference type="Google" id="ProtNLM"/>
    </source>
</evidence>
<evidence type="ECO:0000313" key="2">
    <source>
        <dbReference type="EMBL" id="KAG6383711.1"/>
    </source>
</evidence>
<dbReference type="PANTHER" id="PTHR37909">
    <property type="entry name" value="S-ADENOSYL-L-METHIONINE-DEPENDENT METHYLTRANSFERASES SUPERFAMILY PROTEIN"/>
    <property type="match status" value="1"/>
</dbReference>
<reference evidence="2" key="1">
    <citation type="submission" date="2018-01" db="EMBL/GenBank/DDBJ databases">
        <authorList>
            <person name="Mao J.F."/>
        </authorList>
    </citation>
    <scope>NUCLEOTIDE SEQUENCE</scope>
    <source>
        <strain evidence="2">Huo1</strain>
        <tissue evidence="2">Leaf</tissue>
    </source>
</reference>
<dbReference type="EMBL" id="PNBA02000425">
    <property type="protein sequence ID" value="KAG6383711.1"/>
    <property type="molecule type" value="Genomic_DNA"/>
</dbReference>
<accession>A0A4D8XWQ8</accession>
<protein>
    <recommendedName>
        <fullName evidence="5">S-adenosyl-L-methionine-dependent methyltransferase</fullName>
    </recommendedName>
</protein>
<dbReference type="EMBL" id="PNBA02000006">
    <property type="protein sequence ID" value="KAG6422088.1"/>
    <property type="molecule type" value="Genomic_DNA"/>
</dbReference>
<dbReference type="Gene3D" id="3.40.50.150">
    <property type="entry name" value="Vaccinia Virus protein VP39"/>
    <property type="match status" value="1"/>
</dbReference>
<evidence type="ECO:0000313" key="3">
    <source>
        <dbReference type="EMBL" id="KAG6422088.1"/>
    </source>
</evidence>
<proteinExistence type="predicted"/>
<dbReference type="Proteomes" id="UP000298416">
    <property type="component" value="Unassembled WGS sequence"/>
</dbReference>
<gene>
    <name evidence="3" type="ORF">SASPL_118651</name>
    <name evidence="2" type="ORF">SASPL_156524</name>
</gene>
<feature type="region of interest" description="Disordered" evidence="1">
    <location>
        <begin position="1"/>
        <end position="24"/>
    </location>
</feature>
<dbReference type="OrthoDB" id="186626at2759"/>
<dbReference type="STRING" id="180675.A0A4D8XWQ8"/>
<dbReference type="AlphaFoldDB" id="A0A4D8XWQ8"/>